<dbReference type="Proteomes" id="UP000288805">
    <property type="component" value="Unassembled WGS sequence"/>
</dbReference>
<feature type="region of interest" description="Disordered" evidence="8">
    <location>
        <begin position="57"/>
        <end position="80"/>
    </location>
</feature>
<feature type="domain" description="Peptidase S8/S53" evidence="9">
    <location>
        <begin position="3"/>
        <end position="420"/>
    </location>
</feature>
<dbReference type="InterPro" id="IPR000209">
    <property type="entry name" value="Peptidase_S8/S53_dom"/>
</dbReference>
<accession>A0A438EAT7</accession>
<name>A0A438EAT7_VITVI</name>
<dbReference type="Gene3D" id="3.50.30.30">
    <property type="match status" value="1"/>
</dbReference>
<evidence type="ECO:0000256" key="2">
    <source>
        <dbReference type="ARBA" id="ARBA00022670"/>
    </source>
</evidence>
<reference evidence="11 12" key="1">
    <citation type="journal article" date="2018" name="PLoS Genet.">
        <title>Population sequencing reveals clonal diversity and ancestral inbreeding in the grapevine cultivar Chardonnay.</title>
        <authorList>
            <person name="Roach M.J."/>
            <person name="Johnson D.L."/>
            <person name="Bohlmann J."/>
            <person name="van Vuuren H.J."/>
            <person name="Jones S.J."/>
            <person name="Pretorius I.S."/>
            <person name="Schmidt S.A."/>
            <person name="Borneman A.R."/>
        </authorList>
    </citation>
    <scope>NUCLEOTIDE SEQUENCE [LARGE SCALE GENOMIC DNA]</scope>
    <source>
        <strain evidence="12">cv. Chardonnay</strain>
        <tissue evidence="11">Leaf</tissue>
    </source>
</reference>
<evidence type="ECO:0000313" key="12">
    <source>
        <dbReference type="Proteomes" id="UP000288805"/>
    </source>
</evidence>
<dbReference type="PROSITE" id="PS51892">
    <property type="entry name" value="SUBTILASE"/>
    <property type="match status" value="1"/>
</dbReference>
<feature type="active site" description="Charge relay system" evidence="6 7">
    <location>
        <position position="81"/>
    </location>
</feature>
<dbReference type="Gene3D" id="2.60.40.2310">
    <property type="match status" value="1"/>
</dbReference>
<dbReference type="InterPro" id="IPR041469">
    <property type="entry name" value="Subtilisin-like_FN3"/>
</dbReference>
<dbReference type="Gene3D" id="3.40.50.200">
    <property type="entry name" value="Peptidase S8/S53 domain"/>
    <property type="match status" value="2"/>
</dbReference>
<evidence type="ECO:0000256" key="4">
    <source>
        <dbReference type="ARBA" id="ARBA00022801"/>
    </source>
</evidence>
<dbReference type="InterPro" id="IPR023828">
    <property type="entry name" value="Peptidase_S8_Ser-AS"/>
</dbReference>
<dbReference type="GO" id="GO:0006508">
    <property type="term" value="P:proteolysis"/>
    <property type="evidence" value="ECO:0007669"/>
    <property type="project" value="UniProtKB-KW"/>
</dbReference>
<evidence type="ECO:0000256" key="8">
    <source>
        <dbReference type="SAM" id="MobiDB-lite"/>
    </source>
</evidence>
<dbReference type="PRINTS" id="PR00723">
    <property type="entry name" value="SUBTILISIN"/>
</dbReference>
<comment type="caution">
    <text evidence="11">The sequence shown here is derived from an EMBL/GenBank/DDBJ whole genome shotgun (WGS) entry which is preliminary data.</text>
</comment>
<dbReference type="Pfam" id="PF00082">
    <property type="entry name" value="Peptidase_S8"/>
    <property type="match status" value="1"/>
</dbReference>
<dbReference type="Pfam" id="PF17766">
    <property type="entry name" value="fn3_6"/>
    <property type="match status" value="1"/>
</dbReference>
<dbReference type="SUPFAM" id="SSF52743">
    <property type="entry name" value="Subtilisin-like"/>
    <property type="match status" value="1"/>
</dbReference>
<dbReference type="InterPro" id="IPR045051">
    <property type="entry name" value="SBT"/>
</dbReference>
<dbReference type="CDD" id="cd02120">
    <property type="entry name" value="PA_subtilisin_like"/>
    <property type="match status" value="1"/>
</dbReference>
<evidence type="ECO:0000256" key="1">
    <source>
        <dbReference type="ARBA" id="ARBA00011073"/>
    </source>
</evidence>
<keyword evidence="3" id="KW-0732">Signal</keyword>
<dbReference type="PROSITE" id="PS00138">
    <property type="entry name" value="SUBTILASE_SER"/>
    <property type="match status" value="1"/>
</dbReference>
<feature type="domain" description="Subtilisin-like protease fibronectin type-III" evidence="10">
    <location>
        <begin position="533"/>
        <end position="630"/>
    </location>
</feature>
<proteinExistence type="inferred from homology"/>
<evidence type="ECO:0000256" key="5">
    <source>
        <dbReference type="ARBA" id="ARBA00022825"/>
    </source>
</evidence>
<dbReference type="InterPro" id="IPR015500">
    <property type="entry name" value="Peptidase_S8_subtilisin-rel"/>
</dbReference>
<dbReference type="GO" id="GO:0004252">
    <property type="term" value="F:serine-type endopeptidase activity"/>
    <property type="evidence" value="ECO:0007669"/>
    <property type="project" value="UniProtKB-UniRule"/>
</dbReference>
<protein>
    <submittedName>
        <fullName evidence="11">CO(2)-response secreted protease</fullName>
    </submittedName>
</protein>
<evidence type="ECO:0000259" key="10">
    <source>
        <dbReference type="Pfam" id="PF17766"/>
    </source>
</evidence>
<keyword evidence="5 7" id="KW-0720">Serine protease</keyword>
<evidence type="ECO:0000259" key="9">
    <source>
        <dbReference type="Pfam" id="PF00082"/>
    </source>
</evidence>
<keyword evidence="2 7" id="KW-0645">Protease</keyword>
<feature type="active site" description="Charge relay system" evidence="6 7">
    <location>
        <position position="3"/>
    </location>
</feature>
<evidence type="ECO:0000256" key="3">
    <source>
        <dbReference type="ARBA" id="ARBA00022729"/>
    </source>
</evidence>
<evidence type="ECO:0000256" key="7">
    <source>
        <dbReference type="PROSITE-ProRule" id="PRU01240"/>
    </source>
</evidence>
<organism evidence="11 12">
    <name type="scientific">Vitis vinifera</name>
    <name type="common">Grape</name>
    <dbReference type="NCBI Taxonomy" id="29760"/>
    <lineage>
        <taxon>Eukaryota</taxon>
        <taxon>Viridiplantae</taxon>
        <taxon>Streptophyta</taxon>
        <taxon>Embryophyta</taxon>
        <taxon>Tracheophyta</taxon>
        <taxon>Spermatophyta</taxon>
        <taxon>Magnoliopsida</taxon>
        <taxon>eudicotyledons</taxon>
        <taxon>Gunneridae</taxon>
        <taxon>Pentapetalae</taxon>
        <taxon>rosids</taxon>
        <taxon>Vitales</taxon>
        <taxon>Vitaceae</taxon>
        <taxon>Viteae</taxon>
        <taxon>Vitis</taxon>
    </lineage>
</organism>
<dbReference type="InterPro" id="IPR036852">
    <property type="entry name" value="Peptidase_S8/S53_dom_sf"/>
</dbReference>
<feature type="active site" description="Charge relay system" evidence="6 7">
    <location>
        <position position="387"/>
    </location>
</feature>
<gene>
    <name evidence="11" type="primary">CRSP_2</name>
    <name evidence="11" type="ORF">CK203_077922</name>
</gene>
<comment type="similarity">
    <text evidence="1 7">Belongs to the peptidase S8 family.</text>
</comment>
<evidence type="ECO:0000256" key="6">
    <source>
        <dbReference type="PIRSR" id="PIRSR615500-1"/>
    </source>
</evidence>
<dbReference type="AlphaFoldDB" id="A0A438EAT7"/>
<dbReference type="EMBL" id="QGNW01001338">
    <property type="protein sequence ID" value="RVW44947.1"/>
    <property type="molecule type" value="Genomic_DNA"/>
</dbReference>
<evidence type="ECO:0000313" key="11">
    <source>
        <dbReference type="EMBL" id="RVW44947.1"/>
    </source>
</evidence>
<keyword evidence="4 7" id="KW-0378">Hydrolase</keyword>
<dbReference type="PANTHER" id="PTHR10795">
    <property type="entry name" value="PROPROTEIN CONVERTASE SUBTILISIN/KEXIN"/>
    <property type="match status" value="1"/>
</dbReference>
<feature type="compositionally biased region" description="Polar residues" evidence="8">
    <location>
        <begin position="59"/>
        <end position="75"/>
    </location>
</feature>
<sequence length="633" mass="67797">MNDSGIWPESPSFSDNGIGEIPSRWKGVCMEGSDFKKSNCNRKLIGARYYNTPKALIQPKSSSNKSHPINLTGSPRDSVGHGTHTASIAAGAPIANASYYGLAPAFDDAIKDGVDIISVSIGMTSIFQSDFLNDPIAIGAFHAQQMGVMVVCSAGNSGPDPYTIVNSAPWIFTVAASNIDRDFQSTVVLGNGKTFPGPAINFSNLTRSKTYPLARSEDVAAAFTPSSDARSGYPGSLDPKKVRGKIIVCSGDGSNPRRIQKLVVEDAKAIGMILIDEYQKGSPFESGIYPFTEVGDIAGFHILKYINSTKNPTATILPTKEVPRIRPAPVVAFFSSRGPGGLTENILKPDIMAPGVAILAAMIPKTEVGSVPIGRKVSKFGIRSGTSMACPHVTGAAAFIKSVHPQWSSSMIRSALMTTGLLTWPITLGTSASLPSIIPSKQIVQLDSEISIISNNMRKDLTNSTGFSANPHEMGVGEISPLRALNPGLVFETASEDYLHFLCYYGYPEKTIRAVANKKFTCPSTSFDELISNINYPSISISKLDRHLAAQTVTRTVRNVGSPNSTYIAQLHAPVGLEITVSPKKIVFVEGLERATFKVSFKGKEASRGYSFGSITWFDGLHSVRTVFAVNVE</sequence>